<feature type="signal peptide" evidence="2">
    <location>
        <begin position="1"/>
        <end position="31"/>
    </location>
</feature>
<proteinExistence type="predicted"/>
<keyword evidence="4" id="KW-1185">Reference proteome</keyword>
<feature type="chain" id="PRO_5019569298" description="DUF732 domain-containing protein" evidence="2">
    <location>
        <begin position="32"/>
        <end position="250"/>
    </location>
</feature>
<evidence type="ECO:0008006" key="5">
    <source>
        <dbReference type="Google" id="ProtNLM"/>
    </source>
</evidence>
<protein>
    <recommendedName>
        <fullName evidence="5">DUF732 domain-containing protein</fullName>
    </recommendedName>
</protein>
<sequence length="250" mass="25686">MLKLLAIVKGKIVLATIGSMILIGSATAAFAATPTGGQFVQSIIHASPTVALTTASDKKSENKPTSTPGNQKGSDHSSCPGLPDIQNLATKYNLSTSSSGDAVKDICALHQGTFTATTASGAAIKVSHVYGNGEIDQVLAYAQYLASKDGTKLNDTNVTRYLAAVLKSCGTSPLEVCLKTNIPNYKPGNSDNYNNGNKPTATPTNSGNRPTATPSANGSRPTATPTDNGNRPTATPTDNGNRPTATPTVH</sequence>
<keyword evidence="2" id="KW-0732">Signal</keyword>
<evidence type="ECO:0000256" key="1">
    <source>
        <dbReference type="SAM" id="MobiDB-lite"/>
    </source>
</evidence>
<dbReference type="EMBL" id="BIFQ01000001">
    <property type="protein sequence ID" value="GCE06630.1"/>
    <property type="molecule type" value="Genomic_DNA"/>
</dbReference>
<evidence type="ECO:0000256" key="2">
    <source>
        <dbReference type="SAM" id="SignalP"/>
    </source>
</evidence>
<comment type="caution">
    <text evidence="3">The sequence shown here is derived from an EMBL/GenBank/DDBJ whole genome shotgun (WGS) entry which is preliminary data.</text>
</comment>
<evidence type="ECO:0000313" key="3">
    <source>
        <dbReference type="EMBL" id="GCE06630.1"/>
    </source>
</evidence>
<organism evidence="3 4">
    <name type="scientific">Dictyobacter aurantiacus</name>
    <dbReference type="NCBI Taxonomy" id="1936993"/>
    <lineage>
        <taxon>Bacteria</taxon>
        <taxon>Bacillati</taxon>
        <taxon>Chloroflexota</taxon>
        <taxon>Ktedonobacteria</taxon>
        <taxon>Ktedonobacterales</taxon>
        <taxon>Dictyobacteraceae</taxon>
        <taxon>Dictyobacter</taxon>
    </lineage>
</organism>
<accession>A0A401ZIG2</accession>
<dbReference type="AlphaFoldDB" id="A0A401ZIG2"/>
<reference evidence="4" key="1">
    <citation type="submission" date="2018-12" db="EMBL/GenBank/DDBJ databases">
        <title>Tengunoibacter tsumagoiensis gen. nov., sp. nov., Dictyobacter kobayashii sp. nov., D. alpinus sp. nov., and D. joshuensis sp. nov. and description of Dictyobacteraceae fam. nov. within the order Ktedonobacterales isolated from Tengu-no-mugimeshi.</title>
        <authorList>
            <person name="Wang C.M."/>
            <person name="Zheng Y."/>
            <person name="Sakai Y."/>
            <person name="Toyoda A."/>
            <person name="Minakuchi Y."/>
            <person name="Abe K."/>
            <person name="Yokota A."/>
            <person name="Yabe S."/>
        </authorList>
    </citation>
    <scope>NUCLEOTIDE SEQUENCE [LARGE SCALE GENOMIC DNA]</scope>
    <source>
        <strain evidence="4">S-27</strain>
    </source>
</reference>
<dbReference type="Proteomes" id="UP000287224">
    <property type="component" value="Unassembled WGS sequence"/>
</dbReference>
<gene>
    <name evidence="3" type="ORF">KDAU_39590</name>
</gene>
<feature type="region of interest" description="Disordered" evidence="1">
    <location>
        <begin position="54"/>
        <end position="80"/>
    </location>
</feature>
<dbReference type="OrthoDB" id="172596at2"/>
<feature type="region of interest" description="Disordered" evidence="1">
    <location>
        <begin position="185"/>
        <end position="250"/>
    </location>
</feature>
<dbReference type="RefSeq" id="WP_126597560.1">
    <property type="nucleotide sequence ID" value="NZ_BIFQ01000001.1"/>
</dbReference>
<feature type="compositionally biased region" description="Polar residues" evidence="1">
    <location>
        <begin position="63"/>
        <end position="72"/>
    </location>
</feature>
<evidence type="ECO:0000313" key="4">
    <source>
        <dbReference type="Proteomes" id="UP000287224"/>
    </source>
</evidence>
<name>A0A401ZIG2_9CHLR</name>